<dbReference type="GO" id="GO:0016491">
    <property type="term" value="F:oxidoreductase activity"/>
    <property type="evidence" value="ECO:0007669"/>
    <property type="project" value="InterPro"/>
</dbReference>
<dbReference type="InterPro" id="IPR000415">
    <property type="entry name" value="Nitroreductase-like"/>
</dbReference>
<dbReference type="InterPro" id="IPR029479">
    <property type="entry name" value="Nitroreductase"/>
</dbReference>
<organism evidence="2 3">
    <name type="scientific">Dictyobacter alpinus</name>
    <dbReference type="NCBI Taxonomy" id="2014873"/>
    <lineage>
        <taxon>Bacteria</taxon>
        <taxon>Bacillati</taxon>
        <taxon>Chloroflexota</taxon>
        <taxon>Ktedonobacteria</taxon>
        <taxon>Ktedonobacterales</taxon>
        <taxon>Dictyobacteraceae</taxon>
        <taxon>Dictyobacter</taxon>
    </lineage>
</organism>
<accession>A0A402BDG4</accession>
<dbReference type="Pfam" id="PF00881">
    <property type="entry name" value="Nitroreductase"/>
    <property type="match status" value="1"/>
</dbReference>
<gene>
    <name evidence="2" type="primary">noxC</name>
    <name evidence="2" type="ORF">KDA_48530</name>
</gene>
<dbReference type="NCBIfam" id="TIGR03605">
    <property type="entry name" value="antibiot_sagB"/>
    <property type="match status" value="1"/>
</dbReference>
<dbReference type="EMBL" id="BIFT01000002">
    <property type="protein sequence ID" value="GCE29369.1"/>
    <property type="molecule type" value="Genomic_DNA"/>
</dbReference>
<keyword evidence="3" id="KW-1185">Reference proteome</keyword>
<dbReference type="AlphaFoldDB" id="A0A402BDG4"/>
<name>A0A402BDG4_9CHLR</name>
<evidence type="ECO:0000259" key="1">
    <source>
        <dbReference type="Pfam" id="PF00881"/>
    </source>
</evidence>
<dbReference type="CDD" id="cd02142">
    <property type="entry name" value="McbC_SagB-like_oxidoreductase"/>
    <property type="match status" value="2"/>
</dbReference>
<dbReference type="SUPFAM" id="SSF55469">
    <property type="entry name" value="FMN-dependent nitroreductase-like"/>
    <property type="match status" value="2"/>
</dbReference>
<dbReference type="Gene3D" id="3.40.109.10">
    <property type="entry name" value="NADH Oxidase"/>
    <property type="match status" value="2"/>
</dbReference>
<comment type="caution">
    <text evidence="2">The sequence shown here is derived from an EMBL/GenBank/DDBJ whole genome shotgun (WGS) entry which is preliminary data.</text>
</comment>
<feature type="domain" description="Nitroreductase" evidence="1">
    <location>
        <begin position="435"/>
        <end position="533"/>
    </location>
</feature>
<dbReference type="RefSeq" id="WP_161982362.1">
    <property type="nucleotide sequence ID" value="NZ_BIFT01000002.1"/>
</dbReference>
<dbReference type="InterPro" id="IPR052544">
    <property type="entry name" value="Bacteriocin_Proc_Enz"/>
</dbReference>
<evidence type="ECO:0000313" key="3">
    <source>
        <dbReference type="Proteomes" id="UP000287171"/>
    </source>
</evidence>
<dbReference type="Proteomes" id="UP000287171">
    <property type="component" value="Unassembled WGS sequence"/>
</dbReference>
<reference evidence="3" key="1">
    <citation type="submission" date="2018-12" db="EMBL/GenBank/DDBJ databases">
        <title>Tengunoibacter tsumagoiensis gen. nov., sp. nov., Dictyobacter kobayashii sp. nov., D. alpinus sp. nov., and D. joshuensis sp. nov. and description of Dictyobacteraceae fam. nov. within the order Ktedonobacterales isolated from Tengu-no-mugimeshi.</title>
        <authorList>
            <person name="Wang C.M."/>
            <person name="Zheng Y."/>
            <person name="Sakai Y."/>
            <person name="Toyoda A."/>
            <person name="Minakuchi Y."/>
            <person name="Abe K."/>
            <person name="Yokota A."/>
            <person name="Yabe S."/>
        </authorList>
    </citation>
    <scope>NUCLEOTIDE SEQUENCE [LARGE SCALE GENOMIC DNA]</scope>
    <source>
        <strain evidence="3">Uno16</strain>
    </source>
</reference>
<dbReference type="PANTHER" id="PTHR43745:SF2">
    <property type="entry name" value="NITROREDUCTASE MJ1384-RELATED"/>
    <property type="match status" value="1"/>
</dbReference>
<protein>
    <submittedName>
        <fullName evidence="2">NADH oxidase</fullName>
    </submittedName>
</protein>
<evidence type="ECO:0000313" key="2">
    <source>
        <dbReference type="EMBL" id="GCE29369.1"/>
    </source>
</evidence>
<proteinExistence type="predicted"/>
<dbReference type="InterPro" id="IPR020051">
    <property type="entry name" value="SagB-type_dehydrogenase"/>
</dbReference>
<dbReference type="PANTHER" id="PTHR43745">
    <property type="entry name" value="NITROREDUCTASE MJ1384-RELATED"/>
    <property type="match status" value="1"/>
</dbReference>
<sequence length="551" mass="62045">MLSHEKEICRDYAEAVFARFRQPLDAFPFEPDWQDQPSRFKLYQHVTRFPLPMEKLADTRTITSIVPGITQQRREVNALSFNELSTLFLLAHGLLNRRISITWNMSGKTIPDALYGRGTASGGGLYPAEMYWCHGPGASILPGIYHYDPAHHALERLQLGDRTDRIRAAVFHHPAALNTNQFLLITANFWKNAFKYRNFGYHIVNQDIGALIGSLNMIGLSLQADLQTLLWFQDEELNHLLGLETGVESVFAVIPIVLSSQVSPSSTAKIASKGSYQMESISEGQMPLITRKSWQRSKVVKRFPRMEAVHRATLLTHAPRPLPSDTLMHETGMGEGHGEFVPLPSPALDSLDRSIGEVIQQRHSSFGHFSSQRPLSRSELGTLLFFAAIARGYATDLKSTDGTPYFTQLMVFINHAEGIEPGIYHYDWRRHGLVVVRKGDYTAFLQQSYALHNYNMREIAVVIAIIGDLYQMLEVYGNRGYRLLNVETGLVAQSTYVAATTLKLGCGAVLGFDHLAMNEALQLTKGFRSLLFLLAGPERFHKARFDARFLY</sequence>